<evidence type="ECO:0000256" key="2">
    <source>
        <dbReference type="ARBA" id="ARBA00022771"/>
    </source>
</evidence>
<dbReference type="InterPro" id="IPR024119">
    <property type="entry name" value="TF_DEAF-1"/>
</dbReference>
<proteinExistence type="predicted"/>
<dbReference type="EMBL" id="ML976616">
    <property type="protein sequence ID" value="KAF1846230.1"/>
    <property type="molecule type" value="Genomic_DNA"/>
</dbReference>
<keyword evidence="3" id="KW-0862">Zinc</keyword>
<dbReference type="OrthoDB" id="432970at2759"/>
<dbReference type="Proteomes" id="UP000800039">
    <property type="component" value="Unassembled WGS sequence"/>
</dbReference>
<protein>
    <recommendedName>
        <fullName evidence="6">MYND-type domain-containing protein</fullName>
    </recommendedName>
</protein>
<keyword evidence="1" id="KW-0479">Metal-binding</keyword>
<sequence>MSLKPVHTTQPPFLYAAGNTPAVSLTQSLPPEQDAALLLLGCGDIRNILSSVYNGAGTNGRKLDFTCCDLETEIIARNVLALSTILDDAKGTCVRLLWNLYYHVFIDNETLTLLQGQAKKLLNHAESLEEWEQGPYGNLVRFCDNTTFANVVKLWELYSVEPSDQSRYKEVQETVRRQWDAARRYKNMMVSNDGIVVDGLRAAAPFFIEGYADVPRQYQTFWDSGTCFEDKKAIKKLTFANPMFACRRSGLILHYANNPLWGFHLSLIHVPLSADSPLGVSKAVPASEKSMPKELRAALVQLGAWCQAFRDADGQVTVRYVSSDAIAFCHVLQHHRTNNGSHKANWYRGTWNYNPLVLDSSDYADSGHAPLSFDVIDTSNLVDHLGSLNLITATAPLLRELPSSTLRTEMLLPREISVAESAKTLLSGDLPTMALLLGLKPIQYLANATATWHVNEPTLEDIPGAKDIAGILARNIVVWKPAEIGKVKYEATELAKFVGNLYMEMFPDEDLTRKLQKFQIGNEDERLKKLQFWEVYTKAGLAVVLRHLKNTDIVEWLPFMDDLADNILADEKVNMSPYQFHSLFAHLDMFGLYSIEEDCTFQQDLHTNIFLTWSQMPPIVCVTMVVPHSAVAAFDDLNDYNGTPLCQLQLSSSPHSKKKSIYPDVQLGFGKLTTSGTPLTNSYRVYVEDDQAGCNGKSPLIVSAMVSRYSLIQYGGTECGVMFGLKGTTANAAHFSPSLGEHLHLHTSAVNRKNVFVTRYRPNMTGHASVQCAAPSAKTHDEDVAITVRPCFDDTSSRIISLHTRLDIISVDVKTALQSAAAVEVELSNPYSLIIKVGSAFRKVLELPLPLDGARGKTKVARKSLWIEYSAPVAQPSLLASRPDSVFSIQMTPSSKPLLDHLHYVLPDVLPKMNNAKANINTDSLSALVSTRATMSATEHAAFKKAISTTDLHKGGRLGMKETIVSMFIMALGLQKQEKTSVFGLKGSHGDFATIFVDAVRIDVSNQTIILDAACVALHDEISDKFSTTLSDIMSDVDNVRGVFITPDAKEVPFWKHLLPTFAERCRQWKHKSTCEYKPEGRIPLSTDAGKRYMCRCGIDIFPAGYMKELKQFSRISKHAVRVAIPLIFASPISPEDATASPRPAQSHQPAAPAPAGQQNGSAASLMDEDDAKILQCIACDATRAKDGGELKKCSRCKLTRYCSAECQAWDWKNGHKVSCKFLKEHREFFQ</sequence>
<organism evidence="7 8">
    <name type="scientific">Cucurbitaria berberidis CBS 394.84</name>
    <dbReference type="NCBI Taxonomy" id="1168544"/>
    <lineage>
        <taxon>Eukaryota</taxon>
        <taxon>Fungi</taxon>
        <taxon>Dikarya</taxon>
        <taxon>Ascomycota</taxon>
        <taxon>Pezizomycotina</taxon>
        <taxon>Dothideomycetes</taxon>
        <taxon>Pleosporomycetidae</taxon>
        <taxon>Pleosporales</taxon>
        <taxon>Pleosporineae</taxon>
        <taxon>Cucurbitariaceae</taxon>
        <taxon>Cucurbitaria</taxon>
    </lineage>
</organism>
<dbReference type="GO" id="GO:0008270">
    <property type="term" value="F:zinc ion binding"/>
    <property type="evidence" value="ECO:0007669"/>
    <property type="project" value="UniProtKB-KW"/>
</dbReference>
<keyword evidence="2 4" id="KW-0863">Zinc-finger</keyword>
<dbReference type="Pfam" id="PF01753">
    <property type="entry name" value="zf-MYND"/>
    <property type="match status" value="1"/>
</dbReference>
<gene>
    <name evidence="7" type="ORF">K460DRAFT_386537</name>
</gene>
<feature type="compositionally biased region" description="Low complexity" evidence="5">
    <location>
        <begin position="1140"/>
        <end position="1165"/>
    </location>
</feature>
<dbReference type="RefSeq" id="XP_040788793.1">
    <property type="nucleotide sequence ID" value="XM_040935602.1"/>
</dbReference>
<dbReference type="PANTHER" id="PTHR10237:SF14">
    <property type="entry name" value="MYND-TYPE DOMAIN-CONTAINING PROTEIN"/>
    <property type="match status" value="1"/>
</dbReference>
<comment type="caution">
    <text evidence="7">The sequence shown here is derived from an EMBL/GenBank/DDBJ whole genome shotgun (WGS) entry which is preliminary data.</text>
</comment>
<dbReference type="InterPro" id="IPR027974">
    <property type="entry name" value="DUF4470"/>
</dbReference>
<dbReference type="PROSITE" id="PS01360">
    <property type="entry name" value="ZF_MYND_1"/>
    <property type="match status" value="1"/>
</dbReference>
<feature type="domain" description="MYND-type" evidence="6">
    <location>
        <begin position="1177"/>
        <end position="1220"/>
    </location>
</feature>
<keyword evidence="8" id="KW-1185">Reference proteome</keyword>
<evidence type="ECO:0000313" key="8">
    <source>
        <dbReference type="Proteomes" id="UP000800039"/>
    </source>
</evidence>
<dbReference type="GO" id="GO:0000981">
    <property type="term" value="F:DNA-binding transcription factor activity, RNA polymerase II-specific"/>
    <property type="evidence" value="ECO:0007669"/>
    <property type="project" value="TreeGrafter"/>
</dbReference>
<evidence type="ECO:0000313" key="7">
    <source>
        <dbReference type="EMBL" id="KAF1846230.1"/>
    </source>
</evidence>
<evidence type="ECO:0000256" key="4">
    <source>
        <dbReference type="PROSITE-ProRule" id="PRU00134"/>
    </source>
</evidence>
<dbReference type="AlphaFoldDB" id="A0A9P4L8N1"/>
<dbReference type="PROSITE" id="PS50865">
    <property type="entry name" value="ZF_MYND_2"/>
    <property type="match status" value="1"/>
</dbReference>
<dbReference type="GeneID" id="63852853"/>
<evidence type="ECO:0000259" key="6">
    <source>
        <dbReference type="PROSITE" id="PS50865"/>
    </source>
</evidence>
<accession>A0A9P4L8N1</accession>
<dbReference type="PANTHER" id="PTHR10237">
    <property type="entry name" value="DEFORMED EPIDERMAL AUTOREGULATORY FACTOR 1 HOMOLOG SUPPRESSIN"/>
    <property type="match status" value="1"/>
</dbReference>
<dbReference type="Pfam" id="PF14737">
    <property type="entry name" value="DUF4470"/>
    <property type="match status" value="1"/>
</dbReference>
<evidence type="ECO:0000256" key="1">
    <source>
        <dbReference type="ARBA" id="ARBA00022723"/>
    </source>
</evidence>
<dbReference type="Gene3D" id="6.10.140.2220">
    <property type="match status" value="1"/>
</dbReference>
<feature type="region of interest" description="Disordered" evidence="5">
    <location>
        <begin position="1136"/>
        <end position="1165"/>
    </location>
</feature>
<dbReference type="SUPFAM" id="SSF144232">
    <property type="entry name" value="HIT/MYND zinc finger-like"/>
    <property type="match status" value="1"/>
</dbReference>
<dbReference type="GO" id="GO:0005634">
    <property type="term" value="C:nucleus"/>
    <property type="evidence" value="ECO:0007669"/>
    <property type="project" value="TreeGrafter"/>
</dbReference>
<reference evidence="7" key="1">
    <citation type="submission" date="2020-01" db="EMBL/GenBank/DDBJ databases">
        <authorList>
            <consortium name="DOE Joint Genome Institute"/>
            <person name="Haridas S."/>
            <person name="Albert R."/>
            <person name="Binder M."/>
            <person name="Bloem J."/>
            <person name="Labutti K."/>
            <person name="Salamov A."/>
            <person name="Andreopoulos B."/>
            <person name="Baker S.E."/>
            <person name="Barry K."/>
            <person name="Bills G."/>
            <person name="Bluhm B.H."/>
            <person name="Cannon C."/>
            <person name="Castanera R."/>
            <person name="Culley D.E."/>
            <person name="Daum C."/>
            <person name="Ezra D."/>
            <person name="Gonzalez J.B."/>
            <person name="Henrissat B."/>
            <person name="Kuo A."/>
            <person name="Liang C."/>
            <person name="Lipzen A."/>
            <person name="Lutzoni F."/>
            <person name="Magnuson J."/>
            <person name="Mondo S."/>
            <person name="Nolan M."/>
            <person name="Ohm R."/>
            <person name="Pangilinan J."/>
            <person name="Park H.-J."/>
            <person name="Ramirez L."/>
            <person name="Alfaro M."/>
            <person name="Sun H."/>
            <person name="Tritt A."/>
            <person name="Yoshinaga Y."/>
            <person name="Zwiers L.-H."/>
            <person name="Turgeon B.G."/>
            <person name="Goodwin S.B."/>
            <person name="Spatafora J.W."/>
            <person name="Crous P.W."/>
            <person name="Grigoriev I.V."/>
        </authorList>
    </citation>
    <scope>NUCLEOTIDE SEQUENCE</scope>
    <source>
        <strain evidence="7">CBS 394.84</strain>
    </source>
</reference>
<evidence type="ECO:0000256" key="3">
    <source>
        <dbReference type="ARBA" id="ARBA00022833"/>
    </source>
</evidence>
<name>A0A9P4L8N1_9PLEO</name>
<evidence type="ECO:0000256" key="5">
    <source>
        <dbReference type="SAM" id="MobiDB-lite"/>
    </source>
</evidence>
<dbReference type="InterPro" id="IPR002893">
    <property type="entry name" value="Znf_MYND"/>
</dbReference>